<accession>A0ABP0IGD2</accession>
<dbReference type="EMBL" id="CAXAMN010002592">
    <property type="protein sequence ID" value="CAK9000359.1"/>
    <property type="molecule type" value="Genomic_DNA"/>
</dbReference>
<keyword evidence="2" id="KW-1185">Reference proteome</keyword>
<organism evidence="1 2">
    <name type="scientific">Durusdinium trenchii</name>
    <dbReference type="NCBI Taxonomy" id="1381693"/>
    <lineage>
        <taxon>Eukaryota</taxon>
        <taxon>Sar</taxon>
        <taxon>Alveolata</taxon>
        <taxon>Dinophyceae</taxon>
        <taxon>Suessiales</taxon>
        <taxon>Symbiodiniaceae</taxon>
        <taxon>Durusdinium</taxon>
    </lineage>
</organism>
<name>A0ABP0IGD2_9DINO</name>
<reference evidence="1 2" key="1">
    <citation type="submission" date="2024-02" db="EMBL/GenBank/DDBJ databases">
        <authorList>
            <person name="Chen Y."/>
            <person name="Shah S."/>
            <person name="Dougan E. K."/>
            <person name="Thang M."/>
            <person name="Chan C."/>
        </authorList>
    </citation>
    <scope>NUCLEOTIDE SEQUENCE [LARGE SCALE GENOMIC DNA]</scope>
</reference>
<evidence type="ECO:0000313" key="2">
    <source>
        <dbReference type="Proteomes" id="UP001642484"/>
    </source>
</evidence>
<evidence type="ECO:0000313" key="1">
    <source>
        <dbReference type="EMBL" id="CAK9000359.1"/>
    </source>
</evidence>
<proteinExistence type="predicted"/>
<dbReference type="Proteomes" id="UP001642484">
    <property type="component" value="Unassembled WGS sequence"/>
</dbReference>
<sequence>MLKMTPSKQLLFMQRVLFIFEVARAKAGKAQVLRLSLQHWLQEADISCLAGHILDEMSTRRNTDNLLLFQADTVTKLNKQFIEGDFNDELKDALEWQMASFQPSDLGMWQDNLAELSKKTSCLDDADGKIGELELSKNKALFEADALSLARDAAQCANLFQKTQQNDRALRLAKVMHIKQENSIGASLVAAHMDKSCQHIGGPMTVLQPALDQEWRFLFSAHPEYISKLKKDDGALLVWCDYMKCGRLSVADLNNTTELIKRALEAAPEDACSKALDAGLSFEFGIQSKPSAGAGPARRVEDKLDTKMLHSEPIQIRCEVPPTSKKVALTFAGWIVFFRGAIDGNRWSKSMMMQDKHLDNIIRTNRDLLPWVPESQYEVPTTSDSLPHASEGMRALSEVQETAQLLTGSSLPTSVLKALLAGSNIGDVLGVINLTPYDACLEKTSLRFHKDNPQRIRGLVLSTNSDLEWKQGSDLLGNVRPYDPTPPPAEQIDIDKFPFKLVAVDIDDSKKGWDRFKFSLSNEVRSRYLEDAVHSEQWKELIKEFDRKFGANITPHPVTTETGIVPAEPEEEEDMASWSSEPRELQGLMDSYVVECRFPGRQPGTSLFLVHAVRRNSESVAMVPNQKFKLFLVPGLESSRVRFMCLNGLFQGI</sequence>
<comment type="caution">
    <text evidence="1">The sequence shown here is derived from an EMBL/GenBank/DDBJ whole genome shotgun (WGS) entry which is preliminary data.</text>
</comment>
<gene>
    <name evidence="1" type="ORF">CCMP2556_LOCUS6037</name>
</gene>
<protein>
    <submittedName>
        <fullName evidence="1">Uncharacterized protein</fullName>
    </submittedName>
</protein>